<proteinExistence type="predicted"/>
<feature type="compositionally biased region" description="Low complexity" evidence="1">
    <location>
        <begin position="63"/>
        <end position="73"/>
    </location>
</feature>
<dbReference type="Proteomes" id="UP000314294">
    <property type="component" value="Unassembled WGS sequence"/>
</dbReference>
<protein>
    <submittedName>
        <fullName evidence="2">Uncharacterized protein</fullName>
    </submittedName>
</protein>
<name>A0A4Z2IG99_9TELE</name>
<dbReference type="AlphaFoldDB" id="A0A4Z2IG99"/>
<comment type="caution">
    <text evidence="2">The sequence shown here is derived from an EMBL/GenBank/DDBJ whole genome shotgun (WGS) entry which is preliminary data.</text>
</comment>
<evidence type="ECO:0000313" key="2">
    <source>
        <dbReference type="EMBL" id="TNN76163.1"/>
    </source>
</evidence>
<feature type="compositionally biased region" description="Basic and acidic residues" evidence="1">
    <location>
        <begin position="98"/>
        <end position="113"/>
    </location>
</feature>
<accession>A0A4Z2IG99</accession>
<sequence>MLQEVHVEVVLTLNGFLYAQLEDVGEVAGDGAKPRAEQADATCAAAAFRLSGKQYRGKSRTTPPRASSAPLSPREADHSPGAARETPAGGTRGARRTGGHDDDGGNLHKDEAPQQKLPPPGDAARSANACSRPRNVSSSYGFCSLRAARCYTAAAAAEVETGTLQQQSPTERLMWTASLTPVGILTPAPFVTVPHIEIQSR</sequence>
<dbReference type="EMBL" id="SRLO01000096">
    <property type="protein sequence ID" value="TNN76163.1"/>
    <property type="molecule type" value="Genomic_DNA"/>
</dbReference>
<reference evidence="2 3" key="1">
    <citation type="submission" date="2019-03" db="EMBL/GenBank/DDBJ databases">
        <title>First draft genome of Liparis tanakae, snailfish: a comprehensive survey of snailfish specific genes.</title>
        <authorList>
            <person name="Kim W."/>
            <person name="Song I."/>
            <person name="Jeong J.-H."/>
            <person name="Kim D."/>
            <person name="Kim S."/>
            <person name="Ryu S."/>
            <person name="Song J.Y."/>
            <person name="Lee S.K."/>
        </authorList>
    </citation>
    <scope>NUCLEOTIDE SEQUENCE [LARGE SCALE GENOMIC DNA]</scope>
    <source>
        <tissue evidence="2">Muscle</tissue>
    </source>
</reference>
<evidence type="ECO:0000256" key="1">
    <source>
        <dbReference type="SAM" id="MobiDB-lite"/>
    </source>
</evidence>
<gene>
    <name evidence="2" type="ORF">EYF80_013694</name>
</gene>
<feature type="region of interest" description="Disordered" evidence="1">
    <location>
        <begin position="52"/>
        <end position="136"/>
    </location>
</feature>
<keyword evidence="3" id="KW-1185">Reference proteome</keyword>
<evidence type="ECO:0000313" key="3">
    <source>
        <dbReference type="Proteomes" id="UP000314294"/>
    </source>
</evidence>
<organism evidence="2 3">
    <name type="scientific">Liparis tanakae</name>
    <name type="common">Tanaka's snailfish</name>
    <dbReference type="NCBI Taxonomy" id="230148"/>
    <lineage>
        <taxon>Eukaryota</taxon>
        <taxon>Metazoa</taxon>
        <taxon>Chordata</taxon>
        <taxon>Craniata</taxon>
        <taxon>Vertebrata</taxon>
        <taxon>Euteleostomi</taxon>
        <taxon>Actinopterygii</taxon>
        <taxon>Neopterygii</taxon>
        <taxon>Teleostei</taxon>
        <taxon>Neoteleostei</taxon>
        <taxon>Acanthomorphata</taxon>
        <taxon>Eupercaria</taxon>
        <taxon>Perciformes</taxon>
        <taxon>Cottioidei</taxon>
        <taxon>Cottales</taxon>
        <taxon>Liparidae</taxon>
        <taxon>Liparis</taxon>
    </lineage>
</organism>